<protein>
    <submittedName>
        <fullName evidence="1">Cytidine deaminase</fullName>
    </submittedName>
</protein>
<organism evidence="1 2">
    <name type="scientific">Microlunatus aurantiacus</name>
    <dbReference type="NCBI Taxonomy" id="446786"/>
    <lineage>
        <taxon>Bacteria</taxon>
        <taxon>Bacillati</taxon>
        <taxon>Actinomycetota</taxon>
        <taxon>Actinomycetes</taxon>
        <taxon>Propionibacteriales</taxon>
        <taxon>Propionibacteriaceae</taxon>
        <taxon>Microlunatus</taxon>
    </lineage>
</organism>
<dbReference type="SUPFAM" id="SSF53927">
    <property type="entry name" value="Cytidine deaminase-like"/>
    <property type="match status" value="1"/>
</dbReference>
<name>A0ABP7CQM0_9ACTN</name>
<comment type="caution">
    <text evidence="1">The sequence shown here is derived from an EMBL/GenBank/DDBJ whole genome shotgun (WGS) entry which is preliminary data.</text>
</comment>
<proteinExistence type="predicted"/>
<dbReference type="Gene3D" id="3.40.140.10">
    <property type="entry name" value="Cytidine Deaminase, domain 2"/>
    <property type="match status" value="1"/>
</dbReference>
<gene>
    <name evidence="1" type="ORF">GCM10022204_08210</name>
</gene>
<dbReference type="RefSeq" id="WP_344811002.1">
    <property type="nucleotide sequence ID" value="NZ_BAAAYX010000002.1"/>
</dbReference>
<keyword evidence="2" id="KW-1185">Reference proteome</keyword>
<evidence type="ECO:0000313" key="2">
    <source>
        <dbReference type="Proteomes" id="UP001500051"/>
    </source>
</evidence>
<sequence>MTGVSDPTDPEDRKIITLARAARARTQAAQGAAVRDTDGRTYAATSIALPTLQLSATQLAVAMAVSSGAPGLEAVAVVGSDTLADDDRRAITDLGGASVVVWLADTTGTVRSRVAL</sequence>
<accession>A0ABP7CQM0</accession>
<dbReference type="InterPro" id="IPR016193">
    <property type="entry name" value="Cytidine_deaminase-like"/>
</dbReference>
<dbReference type="EMBL" id="BAAAYX010000002">
    <property type="protein sequence ID" value="GAA3694785.1"/>
    <property type="molecule type" value="Genomic_DNA"/>
</dbReference>
<reference evidence="2" key="1">
    <citation type="journal article" date="2019" name="Int. J. Syst. Evol. Microbiol.">
        <title>The Global Catalogue of Microorganisms (GCM) 10K type strain sequencing project: providing services to taxonomists for standard genome sequencing and annotation.</title>
        <authorList>
            <consortium name="The Broad Institute Genomics Platform"/>
            <consortium name="The Broad Institute Genome Sequencing Center for Infectious Disease"/>
            <person name="Wu L."/>
            <person name="Ma J."/>
        </authorList>
    </citation>
    <scope>NUCLEOTIDE SEQUENCE [LARGE SCALE GENOMIC DNA]</scope>
    <source>
        <strain evidence="2">JCM 16548</strain>
    </source>
</reference>
<dbReference type="Proteomes" id="UP001500051">
    <property type="component" value="Unassembled WGS sequence"/>
</dbReference>
<evidence type="ECO:0000313" key="1">
    <source>
        <dbReference type="EMBL" id="GAA3694785.1"/>
    </source>
</evidence>